<dbReference type="EC" id="2.4.-.-" evidence="3"/>
<keyword evidence="1" id="KW-0812">Transmembrane</keyword>
<evidence type="ECO:0000256" key="1">
    <source>
        <dbReference type="SAM" id="Phobius"/>
    </source>
</evidence>
<feature type="transmembrane region" description="Helical" evidence="1">
    <location>
        <begin position="235"/>
        <end position="258"/>
    </location>
</feature>
<dbReference type="InterPro" id="IPR029044">
    <property type="entry name" value="Nucleotide-diphossugar_trans"/>
</dbReference>
<keyword evidence="3" id="KW-0808">Transferase</keyword>
<dbReference type="GO" id="GO:0016757">
    <property type="term" value="F:glycosyltransferase activity"/>
    <property type="evidence" value="ECO:0007669"/>
    <property type="project" value="UniProtKB-KW"/>
</dbReference>
<keyword evidence="1" id="KW-1133">Transmembrane helix</keyword>
<dbReference type="Pfam" id="PF00535">
    <property type="entry name" value="Glycos_transf_2"/>
    <property type="match status" value="1"/>
</dbReference>
<protein>
    <submittedName>
        <fullName evidence="3">Glycosyltransferase family 2 protein</fullName>
        <ecNumber evidence="3">2.4.-.-</ecNumber>
    </submittedName>
</protein>
<feature type="domain" description="Glycosyltransferase 2-like" evidence="2">
    <location>
        <begin position="14"/>
        <end position="176"/>
    </location>
</feature>
<evidence type="ECO:0000313" key="3">
    <source>
        <dbReference type="EMBL" id="MFC5409605.1"/>
    </source>
</evidence>
<dbReference type="InterPro" id="IPR050256">
    <property type="entry name" value="Glycosyltransferase_2"/>
</dbReference>
<dbReference type="EMBL" id="JBHSMA010000002">
    <property type="protein sequence ID" value="MFC5409605.1"/>
    <property type="molecule type" value="Genomic_DNA"/>
</dbReference>
<evidence type="ECO:0000313" key="4">
    <source>
        <dbReference type="Proteomes" id="UP001596106"/>
    </source>
</evidence>
<reference evidence="4" key="1">
    <citation type="journal article" date="2019" name="Int. J. Syst. Evol. Microbiol.">
        <title>The Global Catalogue of Microorganisms (GCM) 10K type strain sequencing project: providing services to taxonomists for standard genome sequencing and annotation.</title>
        <authorList>
            <consortium name="The Broad Institute Genomics Platform"/>
            <consortium name="The Broad Institute Genome Sequencing Center for Infectious Disease"/>
            <person name="Wu L."/>
            <person name="Ma J."/>
        </authorList>
    </citation>
    <scope>NUCLEOTIDE SEQUENCE [LARGE SCALE GENOMIC DNA]</scope>
    <source>
        <strain evidence="4">CCUG 55250</strain>
    </source>
</reference>
<dbReference type="Proteomes" id="UP001596106">
    <property type="component" value="Unassembled WGS sequence"/>
</dbReference>
<proteinExistence type="predicted"/>
<dbReference type="CDD" id="cd04187">
    <property type="entry name" value="DPM1_like_bac"/>
    <property type="match status" value="1"/>
</dbReference>
<keyword evidence="3" id="KW-0328">Glycosyltransferase</keyword>
<comment type="caution">
    <text evidence="3">The sequence shown here is derived from an EMBL/GenBank/DDBJ whole genome shotgun (WGS) entry which is preliminary data.</text>
</comment>
<evidence type="ECO:0000259" key="2">
    <source>
        <dbReference type="Pfam" id="PF00535"/>
    </source>
</evidence>
<organism evidence="3 4">
    <name type="scientific">Larkinella bovis</name>
    <dbReference type="NCBI Taxonomy" id="683041"/>
    <lineage>
        <taxon>Bacteria</taxon>
        <taxon>Pseudomonadati</taxon>
        <taxon>Bacteroidota</taxon>
        <taxon>Cytophagia</taxon>
        <taxon>Cytophagales</taxon>
        <taxon>Spirosomataceae</taxon>
        <taxon>Larkinella</taxon>
    </lineage>
</organism>
<dbReference type="InterPro" id="IPR001173">
    <property type="entry name" value="Glyco_trans_2-like"/>
</dbReference>
<dbReference type="PANTHER" id="PTHR48090">
    <property type="entry name" value="UNDECAPRENYL-PHOSPHATE 4-DEOXY-4-FORMAMIDO-L-ARABINOSE TRANSFERASE-RELATED"/>
    <property type="match status" value="1"/>
</dbReference>
<keyword evidence="4" id="KW-1185">Reference proteome</keyword>
<sequence>MPTEFINRHAGKISIVVPAHNEEENLPVLVNRLGRILAPYPDVEILIIDDGSTDNTLDLLQRLSNLYPPVHYVSLARNFGHQAALRAGFDHATGSCVICLGADWQHPPELIPALIRQWEEGYDVVCAIRKPDPSLSLMNRQTSRWFYQFVRRVSGVNLEEGAADFRLLDRKVVENLRLYQQTDLFLRGMITWMGFRQSRVEYQPVRRDAGKSNDSFRKIFDLATMGVTSLTTKPLYLSVVLGFGMFLVGLLAGADVVYETYFTANTVFGWLILGLLITLLAGIQIIMVGVIAVYLGKAFQEIKHRPTYRIQESNLVRKVVSVGSWEW</sequence>
<accession>A0ABW0IAR2</accession>
<dbReference type="SUPFAM" id="SSF53448">
    <property type="entry name" value="Nucleotide-diphospho-sugar transferases"/>
    <property type="match status" value="1"/>
</dbReference>
<feature type="transmembrane region" description="Helical" evidence="1">
    <location>
        <begin position="270"/>
        <end position="295"/>
    </location>
</feature>
<keyword evidence="1" id="KW-0472">Membrane</keyword>
<dbReference type="Gene3D" id="3.90.550.10">
    <property type="entry name" value="Spore Coat Polysaccharide Biosynthesis Protein SpsA, Chain A"/>
    <property type="match status" value="1"/>
</dbReference>
<gene>
    <name evidence="3" type="ORF">ACFPMF_09820</name>
</gene>
<dbReference type="RefSeq" id="WP_379843818.1">
    <property type="nucleotide sequence ID" value="NZ_JBHSMA010000002.1"/>
</dbReference>
<name>A0ABW0IAR2_9BACT</name>
<dbReference type="PANTHER" id="PTHR48090:SF8">
    <property type="entry name" value="GLYCOSYLTRANSFERASE CSBB-RELATED"/>
    <property type="match status" value="1"/>
</dbReference>